<protein>
    <submittedName>
        <fullName evidence="1">Uncharacterized protein</fullName>
    </submittedName>
</protein>
<accession>A0A0B1P223</accession>
<organism evidence="1 2">
    <name type="scientific">Uncinula necator</name>
    <name type="common">Grape powdery mildew</name>
    <dbReference type="NCBI Taxonomy" id="52586"/>
    <lineage>
        <taxon>Eukaryota</taxon>
        <taxon>Fungi</taxon>
        <taxon>Dikarya</taxon>
        <taxon>Ascomycota</taxon>
        <taxon>Pezizomycotina</taxon>
        <taxon>Leotiomycetes</taxon>
        <taxon>Erysiphales</taxon>
        <taxon>Erysiphaceae</taxon>
        <taxon>Erysiphe</taxon>
    </lineage>
</organism>
<dbReference type="EMBL" id="JNVN01002966">
    <property type="protein sequence ID" value="KHJ31355.1"/>
    <property type="molecule type" value="Genomic_DNA"/>
</dbReference>
<gene>
    <name evidence="1" type="ORF">EV44_g4040</name>
</gene>
<evidence type="ECO:0000313" key="2">
    <source>
        <dbReference type="Proteomes" id="UP000030854"/>
    </source>
</evidence>
<dbReference type="AlphaFoldDB" id="A0A0B1P223"/>
<dbReference type="Proteomes" id="UP000030854">
    <property type="component" value="Unassembled WGS sequence"/>
</dbReference>
<proteinExistence type="predicted"/>
<evidence type="ECO:0000313" key="1">
    <source>
        <dbReference type="EMBL" id="KHJ31355.1"/>
    </source>
</evidence>
<name>A0A0B1P223_UNCNE</name>
<dbReference type="HOGENOM" id="CLU_1316268_0_0_1"/>
<dbReference type="SUPFAM" id="SSF56672">
    <property type="entry name" value="DNA/RNA polymerases"/>
    <property type="match status" value="1"/>
</dbReference>
<dbReference type="InterPro" id="IPR043502">
    <property type="entry name" value="DNA/RNA_pol_sf"/>
</dbReference>
<sequence>MNSETSTLGCQNIVFDYHNLDCYGNPLLCIHDVMPIIETFTPINTDDISCSKLATFPTNRRPKVRTLSNDPNAVIEKWFSECGAIIGPLCSTENQFAVARLLYTYKDLNTTELSEMPATDLYTHKINLKEGTILYNSRSQKRWPRDKEWWLSKMIQDGLDCGMYEPTTARGGGLSPWNAAVKLVPKSDSDQWGDEPRITFTFSKLPLTH</sequence>
<keyword evidence="2" id="KW-1185">Reference proteome</keyword>
<reference evidence="1 2" key="1">
    <citation type="journal article" date="2014" name="BMC Genomics">
        <title>Adaptive genomic structural variation in the grape powdery mildew pathogen, Erysiphe necator.</title>
        <authorList>
            <person name="Jones L."/>
            <person name="Riaz S."/>
            <person name="Morales-Cruz A."/>
            <person name="Amrine K.C."/>
            <person name="McGuire B."/>
            <person name="Gubler W.D."/>
            <person name="Walker M.A."/>
            <person name="Cantu D."/>
        </authorList>
    </citation>
    <scope>NUCLEOTIDE SEQUENCE [LARGE SCALE GENOMIC DNA]</scope>
    <source>
        <strain evidence="2">c</strain>
    </source>
</reference>
<comment type="caution">
    <text evidence="1">The sequence shown here is derived from an EMBL/GenBank/DDBJ whole genome shotgun (WGS) entry which is preliminary data.</text>
</comment>